<keyword evidence="7" id="KW-0479">Metal-binding</keyword>
<evidence type="ECO:0000256" key="2">
    <source>
        <dbReference type="ARBA" id="ARBA00004174"/>
    </source>
</evidence>
<dbReference type="AlphaFoldDB" id="A0A8D1TJ05"/>
<keyword evidence="12" id="KW-0503">Monooxygenase</keyword>
<evidence type="ECO:0000256" key="6">
    <source>
        <dbReference type="ARBA" id="ARBA00022617"/>
    </source>
</evidence>
<dbReference type="GO" id="GO:0005506">
    <property type="term" value="F:iron ion binding"/>
    <property type="evidence" value="ECO:0007669"/>
    <property type="project" value="InterPro"/>
</dbReference>
<dbReference type="Pfam" id="PF00067">
    <property type="entry name" value="p450"/>
    <property type="match status" value="1"/>
</dbReference>
<dbReference type="PRINTS" id="PR00385">
    <property type="entry name" value="P450"/>
</dbReference>
<comment type="cofactor">
    <cofactor evidence="1">
        <name>heme</name>
        <dbReference type="ChEBI" id="CHEBI:30413"/>
    </cofactor>
</comment>
<dbReference type="InterPro" id="IPR001128">
    <property type="entry name" value="Cyt_P450"/>
</dbReference>
<name>A0A8D1TJ05_PIG</name>
<accession>A0A8D1TJ05</accession>
<dbReference type="InterPro" id="IPR050182">
    <property type="entry name" value="Cytochrome_P450_fam2"/>
</dbReference>
<dbReference type="InterPro" id="IPR036396">
    <property type="entry name" value="Cyt_P450_sf"/>
</dbReference>
<organism evidence="15 16">
    <name type="scientific">Sus scrofa</name>
    <name type="common">Pig</name>
    <dbReference type="NCBI Taxonomy" id="9823"/>
    <lineage>
        <taxon>Eukaryota</taxon>
        <taxon>Metazoa</taxon>
        <taxon>Chordata</taxon>
        <taxon>Craniata</taxon>
        <taxon>Vertebrata</taxon>
        <taxon>Euteleostomi</taxon>
        <taxon>Mammalia</taxon>
        <taxon>Eutheria</taxon>
        <taxon>Laurasiatheria</taxon>
        <taxon>Artiodactyla</taxon>
        <taxon>Suina</taxon>
        <taxon>Suidae</taxon>
        <taxon>Sus</taxon>
    </lineage>
</organism>
<evidence type="ECO:0000256" key="12">
    <source>
        <dbReference type="ARBA" id="ARBA00023033"/>
    </source>
</evidence>
<sequence>MDLAVALVLGLFCLLLLPFWNQSSGKGKLPPGLTSLPILGNILQLDVKAIITQCVKNLGKALVSVHVHMFGIDNKIGVGEREASKCQLTPHGLGLPCLVPLPVGIMFSNGKRWKQIWRFSLMMLQNLGMGKRSIEDRVQEEALCLVEELRRSNASPCDPTFILSCAPCNVISSIIYQNCFDYKDQTFLNLMEKVKENLRILNSPWSVLYLIDSCFLFQVCNIFPVLLDYFPGSYNTFLKTFAQMRSYTLEKTREHQASLGINNPQDLIDFFLIKMEQVPSGTETVSTTLRHGLLLLLKHPDVTAKIQEEIDRVIGGHQSPCMQDKSHMPYTDAVVHEIQRCIDLVPINLPHAVTCDIKLRNYLIPKGTTALMLLTSVLHDGKEFPNPEVLDPGHFLDESGNFRKSDYFMAFSAGEGLAHMELFLFLTTILQKFTLQSVVDSKDIDTSAIFGGLASMPPSYQLCFIPL</sequence>
<evidence type="ECO:0000256" key="9">
    <source>
        <dbReference type="ARBA" id="ARBA00022848"/>
    </source>
</evidence>
<evidence type="ECO:0000313" key="15">
    <source>
        <dbReference type="Ensembl" id="ENSSSCP00050031461.1"/>
    </source>
</evidence>
<dbReference type="GO" id="GO:0005789">
    <property type="term" value="C:endoplasmic reticulum membrane"/>
    <property type="evidence" value="ECO:0007669"/>
    <property type="project" value="UniProtKB-SubCell"/>
</dbReference>
<dbReference type="GO" id="GO:0020037">
    <property type="term" value="F:heme binding"/>
    <property type="evidence" value="ECO:0007669"/>
    <property type="project" value="InterPro"/>
</dbReference>
<keyword evidence="6" id="KW-0349">Heme</keyword>
<dbReference type="InterPro" id="IPR002401">
    <property type="entry name" value="Cyt_P450_E_grp-I"/>
</dbReference>
<evidence type="ECO:0000256" key="7">
    <source>
        <dbReference type="ARBA" id="ARBA00022723"/>
    </source>
</evidence>
<keyword evidence="14" id="KW-0732">Signal</keyword>
<dbReference type="Proteomes" id="UP000694571">
    <property type="component" value="Unplaced"/>
</dbReference>
<evidence type="ECO:0000256" key="11">
    <source>
        <dbReference type="ARBA" id="ARBA00023004"/>
    </source>
</evidence>
<evidence type="ECO:0000256" key="8">
    <source>
        <dbReference type="ARBA" id="ARBA00022824"/>
    </source>
</evidence>
<feature type="signal peptide" evidence="14">
    <location>
        <begin position="1"/>
        <end position="25"/>
    </location>
</feature>
<keyword evidence="9" id="KW-0492">Microsome</keyword>
<keyword evidence="13" id="KW-0472">Membrane</keyword>
<reference evidence="15" key="1">
    <citation type="submission" date="2025-08" db="UniProtKB">
        <authorList>
            <consortium name="Ensembl"/>
        </authorList>
    </citation>
    <scope>IDENTIFICATION</scope>
</reference>
<dbReference type="PANTHER" id="PTHR24300:SF400">
    <property type="entry name" value="CYTOCHROME P450 2C9"/>
    <property type="match status" value="1"/>
</dbReference>
<proteinExistence type="inferred from homology"/>
<evidence type="ECO:0000313" key="16">
    <source>
        <dbReference type="Proteomes" id="UP000694571"/>
    </source>
</evidence>
<evidence type="ECO:0000256" key="1">
    <source>
        <dbReference type="ARBA" id="ARBA00001971"/>
    </source>
</evidence>
<evidence type="ECO:0000256" key="3">
    <source>
        <dbReference type="ARBA" id="ARBA00004406"/>
    </source>
</evidence>
<keyword evidence="11" id="KW-0408">Iron</keyword>
<evidence type="ECO:0000256" key="5">
    <source>
        <dbReference type="ARBA" id="ARBA00012109"/>
    </source>
</evidence>
<protein>
    <recommendedName>
        <fullName evidence="5">unspecific monooxygenase</fullName>
        <ecNumber evidence="5">1.14.14.1</ecNumber>
    </recommendedName>
</protein>
<dbReference type="Gene3D" id="1.10.630.10">
    <property type="entry name" value="Cytochrome P450"/>
    <property type="match status" value="1"/>
</dbReference>
<evidence type="ECO:0000256" key="4">
    <source>
        <dbReference type="ARBA" id="ARBA00010617"/>
    </source>
</evidence>
<evidence type="ECO:0000256" key="10">
    <source>
        <dbReference type="ARBA" id="ARBA00023002"/>
    </source>
</evidence>
<dbReference type="FunFam" id="1.10.630.10:FF:000238">
    <property type="entry name" value="Cytochrome P450 2A6"/>
    <property type="match status" value="2"/>
</dbReference>
<keyword evidence="10" id="KW-0560">Oxidoreductase</keyword>
<dbReference type="PANTHER" id="PTHR24300">
    <property type="entry name" value="CYTOCHROME P450 508A4-RELATED"/>
    <property type="match status" value="1"/>
</dbReference>
<feature type="chain" id="PRO_5033997318" description="unspecific monooxygenase" evidence="14">
    <location>
        <begin position="26"/>
        <end position="467"/>
    </location>
</feature>
<dbReference type="EC" id="1.14.14.1" evidence="5"/>
<dbReference type="SUPFAM" id="SSF48264">
    <property type="entry name" value="Cytochrome P450"/>
    <property type="match status" value="1"/>
</dbReference>
<keyword evidence="8" id="KW-0256">Endoplasmic reticulum</keyword>
<dbReference type="PRINTS" id="PR00463">
    <property type="entry name" value="EP450I"/>
</dbReference>
<dbReference type="GO" id="GO:0016712">
    <property type="term" value="F:oxidoreductase activity, acting on paired donors, with incorporation or reduction of molecular oxygen, reduced flavin or flavoprotein as one donor, and incorporation of one atom of oxygen"/>
    <property type="evidence" value="ECO:0007669"/>
    <property type="project" value="UniProtKB-EC"/>
</dbReference>
<comment type="subcellular location">
    <subcellularLocation>
        <location evidence="3">Endoplasmic reticulum membrane</location>
        <topology evidence="3">Peripheral membrane protein</topology>
    </subcellularLocation>
    <subcellularLocation>
        <location evidence="2">Microsome membrane</location>
        <topology evidence="2">Peripheral membrane protein</topology>
    </subcellularLocation>
</comment>
<evidence type="ECO:0000256" key="13">
    <source>
        <dbReference type="ARBA" id="ARBA00023136"/>
    </source>
</evidence>
<comment type="similarity">
    <text evidence="4">Belongs to the cytochrome P450 family.</text>
</comment>
<dbReference type="Ensembl" id="ENSSSCT00050073095.1">
    <property type="protein sequence ID" value="ENSSSCP00050031461.1"/>
    <property type="gene ID" value="ENSSSCG00050053241.1"/>
</dbReference>
<evidence type="ECO:0000256" key="14">
    <source>
        <dbReference type="SAM" id="SignalP"/>
    </source>
</evidence>